<protein>
    <submittedName>
        <fullName evidence="1">Uncharacterized protein</fullName>
    </submittedName>
</protein>
<name>A0A412J032_9FIRM</name>
<comment type="caution">
    <text evidence="1">The sequence shown here is derived from an EMBL/GenBank/DDBJ whole genome shotgun (WGS) entry which is preliminary data.</text>
</comment>
<dbReference type="EMBL" id="QRVM01000029">
    <property type="protein sequence ID" value="RGS45951.1"/>
    <property type="molecule type" value="Genomic_DNA"/>
</dbReference>
<sequence length="271" mass="31528">MAARYIVENDNETTTTIFALQNQNDKEYISYTYTTDVIEDTKEYQKTITINSTNKKYTKYDIQYNYYEFENGNYTYGEDATGSISINKDGITYDNVPLLNEAIQSCCTIIDDFQEEFDIDYEEYDFDPLPYQMKDLNIPSIDEIQEETATSTDYYGEQRINAKGYTLVDCLSIDKDTNEATYSTFNYERQSDEKSIPCTLSLQGNNIYLLTPDMDIDFTYYIYKTDDTVYMYSIDYSSNEIIEDITNNGGNMAEQVLKTTNDSLRKKIAEQ</sequence>
<accession>A0A412J032</accession>
<evidence type="ECO:0000313" key="2">
    <source>
        <dbReference type="Proteomes" id="UP000285274"/>
    </source>
</evidence>
<dbReference type="RefSeq" id="WP_118320093.1">
    <property type="nucleotide sequence ID" value="NZ_QRVM01000029.1"/>
</dbReference>
<proteinExistence type="predicted"/>
<dbReference type="AlphaFoldDB" id="A0A412J032"/>
<organism evidence="1 2">
    <name type="scientific">Holdemanella biformis</name>
    <dbReference type="NCBI Taxonomy" id="1735"/>
    <lineage>
        <taxon>Bacteria</taxon>
        <taxon>Bacillati</taxon>
        <taxon>Bacillota</taxon>
        <taxon>Erysipelotrichia</taxon>
        <taxon>Erysipelotrichales</taxon>
        <taxon>Erysipelotrichaceae</taxon>
        <taxon>Holdemanella</taxon>
    </lineage>
</organism>
<reference evidence="1 2" key="1">
    <citation type="submission" date="2018-08" db="EMBL/GenBank/DDBJ databases">
        <title>A genome reference for cultivated species of the human gut microbiota.</title>
        <authorList>
            <person name="Zou Y."/>
            <person name="Xue W."/>
            <person name="Luo G."/>
        </authorList>
    </citation>
    <scope>NUCLEOTIDE SEQUENCE [LARGE SCALE GENOMIC DNA]</scope>
    <source>
        <strain evidence="1 2">AF22-10AC</strain>
    </source>
</reference>
<gene>
    <name evidence="1" type="ORF">DWX92_06970</name>
</gene>
<evidence type="ECO:0000313" key="1">
    <source>
        <dbReference type="EMBL" id="RGS45951.1"/>
    </source>
</evidence>
<dbReference type="Proteomes" id="UP000285274">
    <property type="component" value="Unassembled WGS sequence"/>
</dbReference>